<feature type="compositionally biased region" description="Acidic residues" evidence="1">
    <location>
        <begin position="364"/>
        <end position="395"/>
    </location>
</feature>
<dbReference type="Proteomes" id="UP001222325">
    <property type="component" value="Unassembled WGS sequence"/>
</dbReference>
<feature type="region of interest" description="Disordered" evidence="1">
    <location>
        <begin position="364"/>
        <end position="430"/>
    </location>
</feature>
<protein>
    <recommendedName>
        <fullName evidence="4">Protein kinase domain-containing protein</fullName>
    </recommendedName>
</protein>
<proteinExistence type="predicted"/>
<dbReference type="AlphaFoldDB" id="A0AAD6TX91"/>
<keyword evidence="3" id="KW-1185">Reference proteome</keyword>
<evidence type="ECO:0000313" key="2">
    <source>
        <dbReference type="EMBL" id="KAJ7078560.1"/>
    </source>
</evidence>
<gene>
    <name evidence="2" type="ORF">B0H15DRAFT_533538</name>
</gene>
<evidence type="ECO:0000313" key="3">
    <source>
        <dbReference type="Proteomes" id="UP001222325"/>
    </source>
</evidence>
<comment type="caution">
    <text evidence="2">The sequence shown here is derived from an EMBL/GenBank/DDBJ whole genome shotgun (WGS) entry which is preliminary data.</text>
</comment>
<evidence type="ECO:0008006" key="4">
    <source>
        <dbReference type="Google" id="ProtNLM"/>
    </source>
</evidence>
<reference evidence="2" key="1">
    <citation type="submission" date="2023-03" db="EMBL/GenBank/DDBJ databases">
        <title>Massive genome expansion in bonnet fungi (Mycena s.s.) driven by repeated elements and novel gene families across ecological guilds.</title>
        <authorList>
            <consortium name="Lawrence Berkeley National Laboratory"/>
            <person name="Harder C.B."/>
            <person name="Miyauchi S."/>
            <person name="Viragh M."/>
            <person name="Kuo A."/>
            <person name="Thoen E."/>
            <person name="Andreopoulos B."/>
            <person name="Lu D."/>
            <person name="Skrede I."/>
            <person name="Drula E."/>
            <person name="Henrissat B."/>
            <person name="Morin E."/>
            <person name="Kohler A."/>
            <person name="Barry K."/>
            <person name="LaButti K."/>
            <person name="Morin E."/>
            <person name="Salamov A."/>
            <person name="Lipzen A."/>
            <person name="Mereny Z."/>
            <person name="Hegedus B."/>
            <person name="Baldrian P."/>
            <person name="Stursova M."/>
            <person name="Weitz H."/>
            <person name="Taylor A."/>
            <person name="Grigoriev I.V."/>
            <person name="Nagy L.G."/>
            <person name="Martin F."/>
            <person name="Kauserud H."/>
        </authorList>
    </citation>
    <scope>NUCLEOTIDE SEQUENCE</scope>
    <source>
        <strain evidence="2">CBHHK173m</strain>
    </source>
</reference>
<organism evidence="2 3">
    <name type="scientific">Mycena belliarum</name>
    <dbReference type="NCBI Taxonomy" id="1033014"/>
    <lineage>
        <taxon>Eukaryota</taxon>
        <taxon>Fungi</taxon>
        <taxon>Dikarya</taxon>
        <taxon>Basidiomycota</taxon>
        <taxon>Agaricomycotina</taxon>
        <taxon>Agaricomycetes</taxon>
        <taxon>Agaricomycetidae</taxon>
        <taxon>Agaricales</taxon>
        <taxon>Marasmiineae</taxon>
        <taxon>Mycenaceae</taxon>
        <taxon>Mycena</taxon>
    </lineage>
</organism>
<name>A0AAD6TX91_9AGAR</name>
<dbReference type="EMBL" id="JARJCN010000065">
    <property type="protein sequence ID" value="KAJ7078560.1"/>
    <property type="molecule type" value="Genomic_DNA"/>
</dbReference>
<sequence>MATKIRIHFQGDPRVFVARSWRIPPTPDHPDEFEFKPIPAHIDLLSVPRGRNVFANREGDRKAQALELDWIKSWGIDADVDSCEWNLIYATARASRPDGRRFCLRLIANIDEDFDQDSKRYRSFCRLVKDAMFHSTELNDSQVAGWLVPIHYGMWTMNTRDWGGKIFVSITQGCGVSWNELSYTNMNTRANRLLVARTYEALHDYGFEHGSMWSDNPFRHAIINIHAPGLTLADRLNGKAPCYIVDFSEARAHHRCKRKIPLLPLDTYIPPATMGCQEIADALLHLGFIQSSKQRTGIFKTTPALEAVQWHDRYTSEHPDLRNFKVMMAQRAKLYPEFLPVHPTFLMEFADEGLHARVEVDDTIPDSESDDESESDDDTQSDDGTQSDDESEVLEPELVPLPDSPSPEADSMDVLNHNSQPSDPDDPVSV</sequence>
<accession>A0AAD6TX91</accession>
<evidence type="ECO:0000256" key="1">
    <source>
        <dbReference type="SAM" id="MobiDB-lite"/>
    </source>
</evidence>